<sequence length="202" mass="22744">MAEIATALKSHPFESKIIRKSLHSDLRAAARFLAQSPRETQYFIQTSRAVDWIAGGQKINSLPEFVTLGVKHRYAPQDSIGRIQHRIVQLVEEISDSYDIRLEAFKDDKDYDQYLAANGIPSPRENVSCVWEQIHSGKLKLEARTKSYITPPSPTKGDIWDTFAGTVRHTYAHKASNIVVAPGAMTGNIDTSHYLNKSRHII</sequence>
<dbReference type="STRING" id="2512241.A0A553HZZ0"/>
<keyword evidence="2" id="KW-0645">Protease</keyword>
<dbReference type="OrthoDB" id="3064516at2759"/>
<dbReference type="AlphaFoldDB" id="A0A553HZZ0"/>
<evidence type="ECO:0000256" key="4">
    <source>
        <dbReference type="ARBA" id="ARBA00022801"/>
    </source>
</evidence>
<organism evidence="7 8">
    <name type="scientific">Xylaria flabelliformis</name>
    <dbReference type="NCBI Taxonomy" id="2512241"/>
    <lineage>
        <taxon>Eukaryota</taxon>
        <taxon>Fungi</taxon>
        <taxon>Dikarya</taxon>
        <taxon>Ascomycota</taxon>
        <taxon>Pezizomycotina</taxon>
        <taxon>Sordariomycetes</taxon>
        <taxon>Xylariomycetidae</taxon>
        <taxon>Xylariales</taxon>
        <taxon>Xylariaceae</taxon>
        <taxon>Xylaria</taxon>
    </lineage>
</organism>
<accession>A0A553HZZ0</accession>
<protein>
    <recommendedName>
        <fullName evidence="6">Peptidase M20 dimerisation domain-containing protein</fullName>
    </recommendedName>
</protein>
<evidence type="ECO:0000256" key="5">
    <source>
        <dbReference type="ARBA" id="ARBA00022833"/>
    </source>
</evidence>
<dbReference type="Pfam" id="PF07687">
    <property type="entry name" value="M20_dimer"/>
    <property type="match status" value="1"/>
</dbReference>
<proteinExistence type="inferred from homology"/>
<evidence type="ECO:0000256" key="1">
    <source>
        <dbReference type="ARBA" id="ARBA00006247"/>
    </source>
</evidence>
<dbReference type="InterPro" id="IPR011650">
    <property type="entry name" value="Peptidase_M20_dimer"/>
</dbReference>
<keyword evidence="5" id="KW-0862">Zinc</keyword>
<keyword evidence="3" id="KW-0479">Metal-binding</keyword>
<evidence type="ECO:0000256" key="3">
    <source>
        <dbReference type="ARBA" id="ARBA00022723"/>
    </source>
</evidence>
<comment type="similarity">
    <text evidence="1">Belongs to the peptidase M20A family.</text>
</comment>
<dbReference type="Proteomes" id="UP000319160">
    <property type="component" value="Unassembled WGS sequence"/>
</dbReference>
<dbReference type="GO" id="GO:0046872">
    <property type="term" value="F:metal ion binding"/>
    <property type="evidence" value="ECO:0007669"/>
    <property type="project" value="UniProtKB-KW"/>
</dbReference>
<gene>
    <name evidence="7" type="ORF">FHL15_005492</name>
</gene>
<evidence type="ECO:0000259" key="6">
    <source>
        <dbReference type="Pfam" id="PF07687"/>
    </source>
</evidence>
<dbReference type="Gene3D" id="3.30.70.360">
    <property type="match status" value="1"/>
</dbReference>
<keyword evidence="4" id="KW-0378">Hydrolase</keyword>
<dbReference type="GO" id="GO:0000328">
    <property type="term" value="C:fungal-type vacuole lumen"/>
    <property type="evidence" value="ECO:0007669"/>
    <property type="project" value="TreeGrafter"/>
</dbReference>
<comment type="caution">
    <text evidence="7">The sequence shown here is derived from an EMBL/GenBank/DDBJ whole genome shotgun (WGS) entry which is preliminary data.</text>
</comment>
<dbReference type="PANTHER" id="PTHR45962:SF1">
    <property type="entry name" value="N-FATTY-ACYL-AMINO ACID SYNTHASE_HYDROLASE PM20D1"/>
    <property type="match status" value="1"/>
</dbReference>
<evidence type="ECO:0000313" key="8">
    <source>
        <dbReference type="Proteomes" id="UP000319160"/>
    </source>
</evidence>
<reference evidence="8" key="1">
    <citation type="submission" date="2019-06" db="EMBL/GenBank/DDBJ databases">
        <title>Draft genome sequence of the griseofulvin-producing fungus Xylaria cubensis strain G536.</title>
        <authorList>
            <person name="Mead M.E."/>
            <person name="Raja H.A."/>
            <person name="Steenwyk J.L."/>
            <person name="Knowles S.L."/>
            <person name="Oberlies N.H."/>
            <person name="Rokas A."/>
        </authorList>
    </citation>
    <scope>NUCLEOTIDE SEQUENCE [LARGE SCALE GENOMIC DNA]</scope>
    <source>
        <strain evidence="8">G536</strain>
    </source>
</reference>
<keyword evidence="8" id="KW-1185">Reference proteome</keyword>
<dbReference type="EMBL" id="VFLP01000028">
    <property type="protein sequence ID" value="TRX93520.1"/>
    <property type="molecule type" value="Genomic_DNA"/>
</dbReference>
<evidence type="ECO:0000313" key="7">
    <source>
        <dbReference type="EMBL" id="TRX93520.1"/>
    </source>
</evidence>
<feature type="domain" description="Peptidase M20 dimerisation" evidence="6">
    <location>
        <begin position="14"/>
        <end position="97"/>
    </location>
</feature>
<dbReference type="GO" id="GO:0051603">
    <property type="term" value="P:proteolysis involved in protein catabolic process"/>
    <property type="evidence" value="ECO:0007669"/>
    <property type="project" value="TreeGrafter"/>
</dbReference>
<dbReference type="GO" id="GO:0004180">
    <property type="term" value="F:carboxypeptidase activity"/>
    <property type="evidence" value="ECO:0007669"/>
    <property type="project" value="TreeGrafter"/>
</dbReference>
<dbReference type="SUPFAM" id="SSF55031">
    <property type="entry name" value="Bacterial exopeptidase dimerisation domain"/>
    <property type="match status" value="1"/>
</dbReference>
<evidence type="ECO:0000256" key="2">
    <source>
        <dbReference type="ARBA" id="ARBA00022670"/>
    </source>
</evidence>
<dbReference type="InterPro" id="IPR036264">
    <property type="entry name" value="Bact_exopeptidase_dim_dom"/>
</dbReference>
<dbReference type="PANTHER" id="PTHR45962">
    <property type="entry name" value="N-FATTY-ACYL-AMINO ACID SYNTHASE/HYDROLASE PM20D1"/>
    <property type="match status" value="1"/>
</dbReference>
<name>A0A553HZZ0_9PEZI</name>
<dbReference type="InterPro" id="IPR047177">
    <property type="entry name" value="Pept_M20A"/>
</dbReference>